<dbReference type="EMBL" id="BAABAQ010000005">
    <property type="protein sequence ID" value="GAA4191760.1"/>
    <property type="molecule type" value="Genomic_DNA"/>
</dbReference>
<dbReference type="Proteomes" id="UP001501251">
    <property type="component" value="Unassembled WGS sequence"/>
</dbReference>
<comment type="caution">
    <text evidence="1">The sequence shown here is derived from an EMBL/GenBank/DDBJ whole genome shotgun (WGS) entry which is preliminary data.</text>
</comment>
<evidence type="ECO:0000313" key="1">
    <source>
        <dbReference type="EMBL" id="GAA4191760.1"/>
    </source>
</evidence>
<proteinExistence type="predicted"/>
<keyword evidence="2" id="KW-1185">Reference proteome</keyword>
<accession>A0ABP8AVT6</accession>
<protein>
    <submittedName>
        <fullName evidence="1">Uncharacterized protein</fullName>
    </submittedName>
</protein>
<reference evidence="2" key="1">
    <citation type="journal article" date="2019" name="Int. J. Syst. Evol. Microbiol.">
        <title>The Global Catalogue of Microorganisms (GCM) 10K type strain sequencing project: providing services to taxonomists for standard genome sequencing and annotation.</title>
        <authorList>
            <consortium name="The Broad Institute Genomics Platform"/>
            <consortium name="The Broad Institute Genome Sequencing Center for Infectious Disease"/>
            <person name="Wu L."/>
            <person name="Ma J."/>
        </authorList>
    </citation>
    <scope>NUCLEOTIDE SEQUENCE [LARGE SCALE GENOMIC DNA]</scope>
    <source>
        <strain evidence="2">JCM 17388</strain>
    </source>
</reference>
<name>A0ABP8AVT6_9ACTN</name>
<organism evidence="1 2">
    <name type="scientific">Streptosporangium oxazolinicum</name>
    <dbReference type="NCBI Taxonomy" id="909287"/>
    <lineage>
        <taxon>Bacteria</taxon>
        <taxon>Bacillati</taxon>
        <taxon>Actinomycetota</taxon>
        <taxon>Actinomycetes</taxon>
        <taxon>Streptosporangiales</taxon>
        <taxon>Streptosporangiaceae</taxon>
        <taxon>Streptosporangium</taxon>
    </lineage>
</organism>
<gene>
    <name evidence="1" type="ORF">GCM10022252_32050</name>
</gene>
<evidence type="ECO:0000313" key="2">
    <source>
        <dbReference type="Proteomes" id="UP001501251"/>
    </source>
</evidence>
<sequence>MQVFAAVAHTDKIYFLSWPDPDKPLDRRRAVVLAEPRCPAREGRCGSRRLSGPRCPWAPREGVIPWRPAAWDGVPCDGGGYAVGVHPRTPG</sequence>